<keyword evidence="1" id="KW-1133">Transmembrane helix</keyword>
<organism evidence="2 3">
    <name type="scientific">Paenibacillus agricola</name>
    <dbReference type="NCBI Taxonomy" id="2716264"/>
    <lineage>
        <taxon>Bacteria</taxon>
        <taxon>Bacillati</taxon>
        <taxon>Bacillota</taxon>
        <taxon>Bacilli</taxon>
        <taxon>Bacillales</taxon>
        <taxon>Paenibacillaceae</taxon>
        <taxon>Paenibacillus</taxon>
    </lineage>
</organism>
<feature type="transmembrane region" description="Helical" evidence="1">
    <location>
        <begin position="21"/>
        <end position="48"/>
    </location>
</feature>
<reference evidence="2" key="1">
    <citation type="submission" date="2020-03" db="EMBL/GenBank/DDBJ databases">
        <title>Draft sequencing of Paenibacilllus sp. S3N08.</title>
        <authorList>
            <person name="Kim D.-U."/>
        </authorList>
    </citation>
    <scope>NUCLEOTIDE SEQUENCE</scope>
    <source>
        <strain evidence="2">S3N08</strain>
    </source>
</reference>
<gene>
    <name evidence="2" type="ORF">G9U52_25145</name>
</gene>
<name>A0ABX0JC22_9BACL</name>
<dbReference type="Proteomes" id="UP001165962">
    <property type="component" value="Unassembled WGS sequence"/>
</dbReference>
<evidence type="ECO:0000313" key="2">
    <source>
        <dbReference type="EMBL" id="NHN33108.1"/>
    </source>
</evidence>
<dbReference type="EMBL" id="JAAOIW010000010">
    <property type="protein sequence ID" value="NHN33108.1"/>
    <property type="molecule type" value="Genomic_DNA"/>
</dbReference>
<sequence length="182" mass="19752">MANYSKTIIFTKSTFKNKIKLMVAAFLLVLIRRLVWLTAILTLTFGLFGSGQIGFAEQEEAVFTSGIELVGQQAVIHDNAAASTAIKANVPIGSAINAYVPADENPLSDIKGHWAEGGGREPSVEEGEELVEKEDKELWDYAVSTGLLAEEKEQASWIAMVATRADGVVILDRLREILGMAI</sequence>
<protein>
    <submittedName>
        <fullName evidence="2">Uncharacterized protein</fullName>
    </submittedName>
</protein>
<dbReference type="RefSeq" id="WP_166153402.1">
    <property type="nucleotide sequence ID" value="NZ_JAAOIW010000010.1"/>
</dbReference>
<keyword evidence="1" id="KW-0472">Membrane</keyword>
<proteinExistence type="predicted"/>
<keyword evidence="1" id="KW-0812">Transmembrane</keyword>
<keyword evidence="3" id="KW-1185">Reference proteome</keyword>
<accession>A0ABX0JC22</accession>
<evidence type="ECO:0000313" key="3">
    <source>
        <dbReference type="Proteomes" id="UP001165962"/>
    </source>
</evidence>
<evidence type="ECO:0000256" key="1">
    <source>
        <dbReference type="SAM" id="Phobius"/>
    </source>
</evidence>
<comment type="caution">
    <text evidence="2">The sequence shown here is derived from an EMBL/GenBank/DDBJ whole genome shotgun (WGS) entry which is preliminary data.</text>
</comment>